<dbReference type="OrthoDB" id="3934656at2759"/>
<keyword evidence="6" id="KW-0503">Monooxygenase</keyword>
<dbReference type="GO" id="GO:0005506">
    <property type="term" value="F:iron ion binding"/>
    <property type="evidence" value="ECO:0007669"/>
    <property type="project" value="InterPro"/>
</dbReference>
<keyword evidence="4" id="KW-0408">Iron</keyword>
<dbReference type="GeneID" id="63737619"/>
<evidence type="ECO:0000256" key="5">
    <source>
        <dbReference type="SAM" id="MobiDB-lite"/>
    </source>
</evidence>
<evidence type="ECO:0000256" key="3">
    <source>
        <dbReference type="ARBA" id="ARBA00022723"/>
    </source>
</evidence>
<dbReference type="AlphaFoldDB" id="A0A0B2WZ41"/>
<dbReference type="SUPFAM" id="SSF48264">
    <property type="entry name" value="Cytochrome P450"/>
    <property type="match status" value="2"/>
</dbReference>
<evidence type="ECO:0000256" key="4">
    <source>
        <dbReference type="ARBA" id="ARBA00023004"/>
    </source>
</evidence>
<accession>A0A0B2WZ41</accession>
<gene>
    <name evidence="6" type="ORF">MAM_03164</name>
</gene>
<comment type="similarity">
    <text evidence="1">Belongs to the cytochrome P450 family.</text>
</comment>
<dbReference type="InterPro" id="IPR050121">
    <property type="entry name" value="Cytochrome_P450_monoxygenase"/>
</dbReference>
<dbReference type="GO" id="GO:0020037">
    <property type="term" value="F:heme binding"/>
    <property type="evidence" value="ECO:0007669"/>
    <property type="project" value="InterPro"/>
</dbReference>
<keyword evidence="3" id="KW-0479">Metal-binding</keyword>
<feature type="region of interest" description="Disordered" evidence="5">
    <location>
        <begin position="7"/>
        <end position="34"/>
    </location>
</feature>
<evidence type="ECO:0000313" key="6">
    <source>
        <dbReference type="EMBL" id="KHN98702.1"/>
    </source>
</evidence>
<dbReference type="GO" id="GO:0004497">
    <property type="term" value="F:monooxygenase activity"/>
    <property type="evidence" value="ECO:0007669"/>
    <property type="project" value="UniProtKB-KW"/>
</dbReference>
<keyword evidence="6" id="KW-0560">Oxidoreductase</keyword>
<dbReference type="Gene3D" id="1.10.630.10">
    <property type="entry name" value="Cytochrome P450"/>
    <property type="match status" value="2"/>
</dbReference>
<dbReference type="PANTHER" id="PTHR24305:SF166">
    <property type="entry name" value="CYTOCHROME P450 12A4, MITOCHONDRIAL-RELATED"/>
    <property type="match status" value="1"/>
</dbReference>
<organism evidence="6 7">
    <name type="scientific">Metarhizium album (strain ARSEF 1941)</name>
    <dbReference type="NCBI Taxonomy" id="1081103"/>
    <lineage>
        <taxon>Eukaryota</taxon>
        <taxon>Fungi</taxon>
        <taxon>Dikarya</taxon>
        <taxon>Ascomycota</taxon>
        <taxon>Pezizomycotina</taxon>
        <taxon>Sordariomycetes</taxon>
        <taxon>Hypocreomycetidae</taxon>
        <taxon>Hypocreales</taxon>
        <taxon>Clavicipitaceae</taxon>
        <taxon>Metarhizium</taxon>
    </lineage>
</organism>
<proteinExistence type="inferred from homology"/>
<name>A0A0B2WZ41_METAS</name>
<dbReference type="GO" id="GO:0016705">
    <property type="term" value="F:oxidoreductase activity, acting on paired donors, with incorporation or reduction of molecular oxygen"/>
    <property type="evidence" value="ECO:0007669"/>
    <property type="project" value="InterPro"/>
</dbReference>
<keyword evidence="2" id="KW-0349">Heme</keyword>
<dbReference type="RefSeq" id="XP_040679768.1">
    <property type="nucleotide sequence ID" value="XM_040821963.1"/>
</dbReference>
<comment type="caution">
    <text evidence="6">The sequence shown here is derived from an EMBL/GenBank/DDBJ whole genome shotgun (WGS) entry which is preliminary data.</text>
</comment>
<reference evidence="6 7" key="1">
    <citation type="journal article" date="2014" name="Proc. Natl. Acad. Sci. U.S.A.">
        <title>Trajectory and genomic determinants of fungal-pathogen speciation and host adaptation.</title>
        <authorList>
            <person name="Hu X."/>
            <person name="Xiao G."/>
            <person name="Zheng P."/>
            <person name="Shang Y."/>
            <person name="Su Y."/>
            <person name="Zhang X."/>
            <person name="Liu X."/>
            <person name="Zhan S."/>
            <person name="St Leger R.J."/>
            <person name="Wang C."/>
        </authorList>
    </citation>
    <scope>NUCLEOTIDE SEQUENCE [LARGE SCALE GENOMIC DNA]</scope>
    <source>
        <strain evidence="6 7">ARSEF 1941</strain>
    </source>
</reference>
<dbReference type="InterPro" id="IPR036396">
    <property type="entry name" value="Cyt_P450_sf"/>
</dbReference>
<dbReference type="EMBL" id="AZHE01000006">
    <property type="protein sequence ID" value="KHN98702.1"/>
    <property type="molecule type" value="Genomic_DNA"/>
</dbReference>
<sequence length="605" mass="66707">MQMAIAIAQGGFDTVEPKRNPGQESLSTGGGPSFQTGDVSVSFIQRHQFDTSEELETVFVADLAFTQAHLPTDPIKDAPLRKHLDTGAQETCLGYRTEPGPMARMRTTRARRHGEDAAGEARGASSFCGRVRHEALRQAPCLCSRQSQLCSWPRPSQPTNVVSAFAACSWPLLGGLDAILACTDATERSDALCPSRRDLEIRPRRKNRSRLGCLRRCFRAPPHLGMDAIMVVSRDRIDPYRDSSFSTIDDRLHSVIRNKLMPSHGDKDVDNLHRHIDEQVANLARLIDTEDVSTGPSRYKGVDLAQKVQYFALDVISTLALGRTLGHLAEDQDKFRYIETENQTVCILVSTTLIPGVIRVLQSPYFKWVMPRIGDMAGIGNVINHPIDDAVSHDLATSIRASAGRDGPGNQAGAHLVSHLRRRGTRAPIPPGGHARRPAHVPTRAALYPEVSSRDEVLCGVPAPAGANVAWSPQSVMRDQDIFGSEADLFRPERWLDRTQKSKPREQSVMMAFASGSRRESLGRNIAMTELNKIYVEVSNTKVVACEWHGGWLSNQETDRPGGPASWAPRLYAAGPQESMEVVPCRTVLFSQTDFSVRITRRASC</sequence>
<dbReference type="InterPro" id="IPR001128">
    <property type="entry name" value="Cyt_P450"/>
</dbReference>
<dbReference type="PANTHER" id="PTHR24305">
    <property type="entry name" value="CYTOCHROME P450"/>
    <property type="match status" value="1"/>
</dbReference>
<protein>
    <submittedName>
        <fullName evidence="6">Benzoate 4-monooxygenase cytochrome P450</fullName>
    </submittedName>
</protein>
<evidence type="ECO:0000256" key="2">
    <source>
        <dbReference type="ARBA" id="ARBA00022617"/>
    </source>
</evidence>
<dbReference type="Pfam" id="PF00067">
    <property type="entry name" value="p450"/>
    <property type="match status" value="1"/>
</dbReference>
<keyword evidence="7" id="KW-1185">Reference proteome</keyword>
<evidence type="ECO:0000313" key="7">
    <source>
        <dbReference type="Proteomes" id="UP000030816"/>
    </source>
</evidence>
<feature type="compositionally biased region" description="Polar residues" evidence="5">
    <location>
        <begin position="22"/>
        <end position="34"/>
    </location>
</feature>
<dbReference type="STRING" id="1081103.A0A0B2WZ41"/>
<dbReference type="HOGENOM" id="CLU_451319_0_0_1"/>
<evidence type="ECO:0000256" key="1">
    <source>
        <dbReference type="ARBA" id="ARBA00010617"/>
    </source>
</evidence>
<dbReference type="Proteomes" id="UP000030816">
    <property type="component" value="Unassembled WGS sequence"/>
</dbReference>